<reference evidence="2" key="1">
    <citation type="submission" date="2018-05" db="EMBL/GenBank/DDBJ databases">
        <authorList>
            <person name="Lanie J.A."/>
            <person name="Ng W.-L."/>
            <person name="Kazmierczak K.M."/>
            <person name="Andrzejewski T.M."/>
            <person name="Davidsen T.M."/>
            <person name="Wayne K.J."/>
            <person name="Tettelin H."/>
            <person name="Glass J.I."/>
            <person name="Rusch D."/>
            <person name="Podicherti R."/>
            <person name="Tsui H.-C.T."/>
            <person name="Winkler M.E."/>
        </authorList>
    </citation>
    <scope>NUCLEOTIDE SEQUENCE</scope>
</reference>
<dbReference type="PROSITE" id="PS51733">
    <property type="entry name" value="BPL_LPL_CATALYTIC"/>
    <property type="match status" value="1"/>
</dbReference>
<dbReference type="PANTHER" id="PTHR43679:SF2">
    <property type="entry name" value="OCTANOYL-[GCVH]:PROTEIN N-OCTANOYLTRANSFERASE"/>
    <property type="match status" value="1"/>
</dbReference>
<accession>A0A381RSP5</accession>
<dbReference type="AlphaFoldDB" id="A0A381RSP5"/>
<feature type="domain" description="BPL/LPL catalytic" evidence="1">
    <location>
        <begin position="1"/>
        <end position="202"/>
    </location>
</feature>
<feature type="non-terminal residue" evidence="2">
    <location>
        <position position="1"/>
    </location>
</feature>
<dbReference type="InterPro" id="IPR045864">
    <property type="entry name" value="aa-tRNA-synth_II/BPL/LPL"/>
</dbReference>
<dbReference type="SUPFAM" id="SSF55681">
    <property type="entry name" value="Class II aaRS and biotin synthetases"/>
    <property type="match status" value="1"/>
</dbReference>
<protein>
    <recommendedName>
        <fullName evidence="1">BPL/LPL catalytic domain-containing protein</fullName>
    </recommendedName>
</protein>
<sequence>VLVHEVAHPTLVLGSAQRDQRFLPEDARLQAAGCGLVRRRSGGGGVLLRPGHVLWVDVVLPRGDVLWDDDVGCSGLWLGDVWSTVLAGLGLVADVHRGPLVGGAWSEAVCFAGRGPGEVSVDGRKVVGISQRRTREGAWFQCAALLEWRPRELVDLLGLEPVEQVTAELEERAVGLVDLLAQDAPDPEELVAAFVAALPVGD</sequence>
<dbReference type="InterPro" id="IPR004143">
    <property type="entry name" value="BPL_LPL_catalytic"/>
</dbReference>
<organism evidence="2">
    <name type="scientific">marine metagenome</name>
    <dbReference type="NCBI Taxonomy" id="408172"/>
    <lineage>
        <taxon>unclassified sequences</taxon>
        <taxon>metagenomes</taxon>
        <taxon>ecological metagenomes</taxon>
    </lineage>
</organism>
<gene>
    <name evidence="2" type="ORF">METZ01_LOCUS47760</name>
</gene>
<dbReference type="PANTHER" id="PTHR43679">
    <property type="entry name" value="OCTANOYLTRANSFERASE LIPM-RELATED"/>
    <property type="match status" value="1"/>
</dbReference>
<name>A0A381RSP5_9ZZZZ</name>
<dbReference type="EMBL" id="UINC01002277">
    <property type="protein sequence ID" value="SUZ94906.1"/>
    <property type="molecule type" value="Genomic_DNA"/>
</dbReference>
<dbReference type="InterPro" id="IPR050664">
    <property type="entry name" value="Octanoyltrans_LipM/LipL"/>
</dbReference>
<evidence type="ECO:0000313" key="2">
    <source>
        <dbReference type="EMBL" id="SUZ94906.1"/>
    </source>
</evidence>
<proteinExistence type="predicted"/>
<evidence type="ECO:0000259" key="1">
    <source>
        <dbReference type="PROSITE" id="PS51733"/>
    </source>
</evidence>
<dbReference type="Pfam" id="PF21948">
    <property type="entry name" value="LplA-B_cat"/>
    <property type="match status" value="1"/>
</dbReference>
<dbReference type="Gene3D" id="3.30.930.10">
    <property type="entry name" value="Bira Bifunctional Protein, Domain 2"/>
    <property type="match status" value="1"/>
</dbReference>